<sequence>MKAGLTSDWGKRFVTAFGAKRKSRGWSIVVDSQCFSICGESDGTRSTGSAHRAQSTKHMDWSMPMPMPLPMLLPMPVPVPMPLPMPLPMPVPMPMPLLLPMPLPLPLPLLLPLPLPLQTSSEGS</sequence>
<accession>A0A139IIK3</accession>
<gene>
    <name evidence="1" type="ORF">AC579_3722</name>
</gene>
<name>A0A139IIK3_9PEZI</name>
<protein>
    <submittedName>
        <fullName evidence="1">Uncharacterized protein</fullName>
    </submittedName>
</protein>
<organism evidence="1 2">
    <name type="scientific">Pseudocercospora musae</name>
    <dbReference type="NCBI Taxonomy" id="113226"/>
    <lineage>
        <taxon>Eukaryota</taxon>
        <taxon>Fungi</taxon>
        <taxon>Dikarya</taxon>
        <taxon>Ascomycota</taxon>
        <taxon>Pezizomycotina</taxon>
        <taxon>Dothideomycetes</taxon>
        <taxon>Dothideomycetidae</taxon>
        <taxon>Mycosphaerellales</taxon>
        <taxon>Mycosphaerellaceae</taxon>
        <taxon>Pseudocercospora</taxon>
    </lineage>
</organism>
<proteinExistence type="predicted"/>
<reference evidence="1 2" key="1">
    <citation type="submission" date="2015-07" db="EMBL/GenBank/DDBJ databases">
        <title>Comparative genomics of the Sigatoka disease complex on banana suggests a link between parallel evolutionary changes in Pseudocercospora fijiensis and Pseudocercospora eumusae and increased virulence on the banana host.</title>
        <authorList>
            <person name="Chang T.-C."/>
            <person name="Salvucci A."/>
            <person name="Crous P.W."/>
            <person name="Stergiopoulos I."/>
        </authorList>
    </citation>
    <scope>NUCLEOTIDE SEQUENCE [LARGE SCALE GENOMIC DNA]</scope>
    <source>
        <strain evidence="1 2">CBS 116634</strain>
    </source>
</reference>
<comment type="caution">
    <text evidence="1">The sequence shown here is derived from an EMBL/GenBank/DDBJ whole genome shotgun (WGS) entry which is preliminary data.</text>
</comment>
<dbReference type="AlphaFoldDB" id="A0A139IIK3"/>
<dbReference type="OrthoDB" id="3650383at2759"/>
<evidence type="ECO:0000313" key="2">
    <source>
        <dbReference type="Proteomes" id="UP000073492"/>
    </source>
</evidence>
<dbReference type="Proteomes" id="UP000073492">
    <property type="component" value="Unassembled WGS sequence"/>
</dbReference>
<dbReference type="EMBL" id="LFZO01000078">
    <property type="protein sequence ID" value="KXT14583.1"/>
    <property type="molecule type" value="Genomic_DNA"/>
</dbReference>
<keyword evidence="2" id="KW-1185">Reference proteome</keyword>
<evidence type="ECO:0000313" key="1">
    <source>
        <dbReference type="EMBL" id="KXT14583.1"/>
    </source>
</evidence>